<reference evidence="2 3" key="1">
    <citation type="submission" date="2020-01" db="EMBL/GenBank/DDBJ databases">
        <title>Identification and distribution of gene clusters putatively required for synthesis of sphingolipid metabolism inhibitors in phylogenetically diverse species of the filamentous fungus Fusarium.</title>
        <authorList>
            <person name="Kim H.-S."/>
            <person name="Busman M."/>
            <person name="Brown D.W."/>
            <person name="Divon H."/>
            <person name="Uhlig S."/>
            <person name="Proctor R.H."/>
        </authorList>
    </citation>
    <scope>NUCLEOTIDE SEQUENCE [LARGE SCALE GENOMIC DNA]</scope>
    <source>
        <strain evidence="2 3">NRRL 20459</strain>
    </source>
</reference>
<dbReference type="OrthoDB" id="5049413at2759"/>
<dbReference type="Pfam" id="PF07189">
    <property type="entry name" value="SF3b10"/>
    <property type="match status" value="1"/>
</dbReference>
<evidence type="ECO:0000256" key="1">
    <source>
        <dbReference type="SAM" id="MobiDB-lite"/>
    </source>
</evidence>
<name>A0A8H4KWW2_9HYPO</name>
<gene>
    <name evidence="2" type="ORF">FALBO_14500</name>
</gene>
<comment type="caution">
    <text evidence="2">The sequence shown here is derived from an EMBL/GenBank/DDBJ whole genome shotgun (WGS) entry which is preliminary data.</text>
</comment>
<protein>
    <submittedName>
        <fullName evidence="2">Splicing factor 3B subunit 5</fullName>
    </submittedName>
</protein>
<dbReference type="GO" id="GO:0005686">
    <property type="term" value="C:U2 snRNP"/>
    <property type="evidence" value="ECO:0007669"/>
    <property type="project" value="TreeGrafter"/>
</dbReference>
<feature type="region of interest" description="Disordered" evidence="1">
    <location>
        <begin position="20"/>
        <end position="45"/>
    </location>
</feature>
<dbReference type="GO" id="GO:0071011">
    <property type="term" value="C:precatalytic spliceosome"/>
    <property type="evidence" value="ECO:0007669"/>
    <property type="project" value="TreeGrafter"/>
</dbReference>
<accession>A0A8H4KWW2</accession>
<dbReference type="Proteomes" id="UP000554235">
    <property type="component" value="Unassembled WGS sequence"/>
</dbReference>
<dbReference type="PANTHER" id="PTHR20978:SF0">
    <property type="entry name" value="SPLICING FACTOR 3B SUBUNIT 5"/>
    <property type="match status" value="1"/>
</dbReference>
<dbReference type="PANTHER" id="PTHR20978">
    <property type="entry name" value="SPLICING FACTOR 3B SUBUNIT 5"/>
    <property type="match status" value="1"/>
</dbReference>
<keyword evidence="3" id="KW-1185">Reference proteome</keyword>
<dbReference type="AlphaFoldDB" id="A0A8H4KWW2"/>
<dbReference type="EMBL" id="JAADYS010002360">
    <property type="protein sequence ID" value="KAF4458752.1"/>
    <property type="molecule type" value="Genomic_DNA"/>
</dbReference>
<evidence type="ECO:0000313" key="2">
    <source>
        <dbReference type="EMBL" id="KAF4458752.1"/>
    </source>
</evidence>
<dbReference type="InterPro" id="IPR009846">
    <property type="entry name" value="SF3b5/RDS3-10"/>
</dbReference>
<sequence>MVRGASAMEWLRDKNPFKSPSTIPYLPEQRPRPLTPTSPELNGARDSQLFNKLPSEIRSEIIWEAFGGHAIHLELDFDHPAVLAKLPTNAHAARRSVSHNDGWCNRYREFWPKHELLVNKRKAKKWRWWSCVCHRRASPFDDQFVTTEEEPWHDMCKFGVNMHCEFAPGSVPFKCHIGAMGWLLCCRQALLLPSRLESITRVEMLWKIHPFRDQAPRDPPSSDLQSMLTLTEQTPIIFPNLKKLYVSLQGDLNIAQGHPLPENLIADKIYDKVEEVVMPPVEKMIKSLASLQLCVIAIPASCYAAQKHHAMCHGGEFSEERFLKPERIWRELKDSTYLDGYWLKLGHKDVGFPYWIDMSTADKLRTQQELERLQAKYIGTGHPDTTSWEWRTNIQRDTYSSIAGHRPLLSYIALAENEPVAKVRAQMIRKMVQPCGPPPQRED</sequence>
<evidence type="ECO:0000313" key="3">
    <source>
        <dbReference type="Proteomes" id="UP000554235"/>
    </source>
</evidence>
<proteinExistence type="predicted"/>
<dbReference type="GO" id="GO:0000398">
    <property type="term" value="P:mRNA splicing, via spliceosome"/>
    <property type="evidence" value="ECO:0007669"/>
    <property type="project" value="TreeGrafter"/>
</dbReference>
<organism evidence="2 3">
    <name type="scientific">Fusarium albosuccineum</name>
    <dbReference type="NCBI Taxonomy" id="1237068"/>
    <lineage>
        <taxon>Eukaryota</taxon>
        <taxon>Fungi</taxon>
        <taxon>Dikarya</taxon>
        <taxon>Ascomycota</taxon>
        <taxon>Pezizomycotina</taxon>
        <taxon>Sordariomycetes</taxon>
        <taxon>Hypocreomycetidae</taxon>
        <taxon>Hypocreales</taxon>
        <taxon>Nectriaceae</taxon>
        <taxon>Fusarium</taxon>
        <taxon>Fusarium decemcellulare species complex</taxon>
    </lineage>
</organism>